<dbReference type="Ensembl" id="ENSRFET00010035419.1">
    <property type="protein sequence ID" value="ENSRFEP00010032700.1"/>
    <property type="gene ID" value="ENSRFEG00010021511.1"/>
</dbReference>
<name>A0A671G4A9_RHIFE</name>
<protein>
    <submittedName>
        <fullName evidence="4">Nuclear VCP like</fullName>
    </submittedName>
</protein>
<dbReference type="GeneTree" id="ENSGT00570000079239"/>
<sequence>ACSKGSLSSRACWTSLQRKTPRNSLVLSSLLLVLGSFFCTSLAVQKCHGNGVGQPGWDAFRVRLARRSPRAASGRPPVPVEPAAPAVEAESGGMKPRPSRFVDNKLKQRVMQYLTSNRCGKYVDTGVLASDLQRMYREKQFFSK</sequence>
<dbReference type="Proteomes" id="UP000472240">
    <property type="component" value="Chromosome 27"/>
</dbReference>
<organism evidence="4 5">
    <name type="scientific">Rhinolophus ferrumequinum</name>
    <name type="common">Greater horseshoe bat</name>
    <dbReference type="NCBI Taxonomy" id="59479"/>
    <lineage>
        <taxon>Eukaryota</taxon>
        <taxon>Metazoa</taxon>
        <taxon>Chordata</taxon>
        <taxon>Craniata</taxon>
        <taxon>Vertebrata</taxon>
        <taxon>Euteleostomi</taxon>
        <taxon>Mammalia</taxon>
        <taxon>Eutheria</taxon>
        <taxon>Laurasiatheria</taxon>
        <taxon>Chiroptera</taxon>
        <taxon>Yinpterochiroptera</taxon>
        <taxon>Rhinolophoidea</taxon>
        <taxon>Rhinolophidae</taxon>
        <taxon>Rhinolophinae</taxon>
        <taxon>Rhinolophus</taxon>
    </lineage>
</organism>
<proteinExistence type="predicted"/>
<feature type="transmembrane region" description="Helical" evidence="2">
    <location>
        <begin position="25"/>
        <end position="44"/>
    </location>
</feature>
<keyword evidence="2" id="KW-0472">Membrane</keyword>
<dbReference type="AlphaFoldDB" id="A0A671G4A9"/>
<reference evidence="4 5" key="2">
    <citation type="journal article" date="2018" name="Annu Rev Anim Biosci">
        <title>Bat Biology, Genomes, and the Bat1K Project: To Generate Chromosome-Level Genomes for All Living Bat Species.</title>
        <authorList>
            <person name="Teeling E.C."/>
            <person name="Vernes S.C."/>
            <person name="Davalos L.M."/>
            <person name="Ray D.A."/>
            <person name="Gilbert M.T.P."/>
            <person name="Myers E."/>
        </authorList>
    </citation>
    <scope>NUCLEOTIDE SEQUENCE</scope>
</reference>
<evidence type="ECO:0000256" key="1">
    <source>
        <dbReference type="SAM" id="MobiDB-lite"/>
    </source>
</evidence>
<accession>A0A671G4A9</accession>
<reference evidence="5" key="3">
    <citation type="submission" date="2018-12" db="EMBL/GenBank/DDBJ databases">
        <title>G10K-VGP greater horseshoe bat female genome, primary haplotype.</title>
        <authorList>
            <person name="Teeling E."/>
            <person name="Myers G."/>
            <person name="Vernes S."/>
            <person name="Pippel M."/>
            <person name="Winkler S."/>
            <person name="Fedrigo O."/>
            <person name="Rhie A."/>
            <person name="Koren S."/>
            <person name="Phillippy A."/>
            <person name="Lewin H."/>
            <person name="Damas J."/>
            <person name="Howe K."/>
            <person name="Mountcastle J."/>
            <person name="Jarvis E.D."/>
        </authorList>
    </citation>
    <scope>NUCLEOTIDE SEQUENCE [LARGE SCALE GENOMIC DNA]</scope>
</reference>
<reference evidence="4" key="4">
    <citation type="submission" date="2025-08" db="UniProtKB">
        <authorList>
            <consortium name="Ensembl"/>
        </authorList>
    </citation>
    <scope>IDENTIFICATION</scope>
</reference>
<evidence type="ECO:0000256" key="2">
    <source>
        <dbReference type="SAM" id="Phobius"/>
    </source>
</evidence>
<dbReference type="Pfam" id="PF16725">
    <property type="entry name" value="Nucleolin_bd"/>
    <property type="match status" value="1"/>
</dbReference>
<feature type="region of interest" description="Disordered" evidence="1">
    <location>
        <begin position="68"/>
        <end position="100"/>
    </location>
</feature>
<reference evidence="4" key="5">
    <citation type="submission" date="2025-09" db="UniProtKB">
        <authorList>
            <consortium name="Ensembl"/>
        </authorList>
    </citation>
    <scope>IDENTIFICATION</scope>
</reference>
<dbReference type="InterPro" id="IPR031996">
    <property type="entry name" value="NVL2_nucleolin-bd"/>
</dbReference>
<reference evidence="4 5" key="1">
    <citation type="journal article" date="2015" name="Annu Rev Anim Biosci">
        <title>The Genome 10K Project: a way forward.</title>
        <authorList>
            <person name="Koepfli K.P."/>
            <person name="Paten B."/>
            <person name="O'Brien S.J."/>
            <person name="Koepfli K.P."/>
            <person name="Paten B."/>
            <person name="Antunes A."/>
            <person name="Belov K."/>
            <person name="Bustamante C."/>
            <person name="Castoe T.A."/>
            <person name="Clawson H."/>
            <person name="Crawford A.J."/>
            <person name="Diekhans M."/>
            <person name="Distel D."/>
            <person name="Durbin R."/>
            <person name="Earl D."/>
            <person name="Fujita M.K."/>
            <person name="Gamble T."/>
            <person name="Georges A."/>
            <person name="Gemmell N."/>
            <person name="Gilbert M.T."/>
            <person name="Graves J.M."/>
            <person name="Green R.E."/>
            <person name="Hickey G."/>
            <person name="Jarvis E.D."/>
            <person name="Johnson W."/>
            <person name="Komissarov A."/>
            <person name="Korf I."/>
            <person name="Kuhn R."/>
            <person name="Larkin D.M."/>
            <person name="Lewin H."/>
            <person name="Lopez J.V."/>
            <person name="Ma J."/>
            <person name="Marques-Bonet T."/>
            <person name="Miller W."/>
            <person name="Murphy R."/>
            <person name="Pevzner P."/>
            <person name="Shapiro B."/>
            <person name="Steiner C."/>
            <person name="Tamazian G."/>
            <person name="Venkatesh B."/>
            <person name="Wang J."/>
            <person name="Wayne R."/>
            <person name="Wiley E."/>
            <person name="Yang H."/>
            <person name="Zhang G."/>
            <person name="Haussler D."/>
            <person name="Ryder O."/>
            <person name="O'Brien S.J."/>
        </authorList>
    </citation>
    <scope>NUCLEOTIDE SEQUENCE</scope>
</reference>
<evidence type="ECO:0000313" key="4">
    <source>
        <dbReference type="Ensembl" id="ENSRFEP00010032700.1"/>
    </source>
</evidence>
<gene>
    <name evidence="4" type="primary">NVL</name>
</gene>
<dbReference type="InterPro" id="IPR038100">
    <property type="entry name" value="NLV2_N_sf"/>
</dbReference>
<dbReference type="Gene3D" id="1.10.10.2010">
    <property type="match status" value="1"/>
</dbReference>
<evidence type="ECO:0000313" key="5">
    <source>
        <dbReference type="Proteomes" id="UP000472240"/>
    </source>
</evidence>
<keyword evidence="2" id="KW-1133">Transmembrane helix</keyword>
<keyword evidence="2" id="KW-0812">Transmembrane</keyword>
<keyword evidence="5" id="KW-1185">Reference proteome</keyword>
<evidence type="ECO:0000259" key="3">
    <source>
        <dbReference type="Pfam" id="PF16725"/>
    </source>
</evidence>
<feature type="domain" description="NVL2 nucleolin binding" evidence="3">
    <location>
        <begin position="95"/>
        <end position="138"/>
    </location>
</feature>